<dbReference type="Pfam" id="PF00753">
    <property type="entry name" value="Lactamase_B"/>
    <property type="match status" value="1"/>
</dbReference>
<dbReference type="Gene3D" id="3.60.15.10">
    <property type="entry name" value="Ribonuclease Z/Hydroxyacylglutathione hydrolase-like"/>
    <property type="match status" value="1"/>
</dbReference>
<proteinExistence type="inferred from homology"/>
<dbReference type="InterPro" id="IPR001279">
    <property type="entry name" value="Metallo-B-lactamas"/>
</dbReference>
<dbReference type="PANTHER" id="PTHR42978">
    <property type="entry name" value="QUORUM-QUENCHING LACTONASE YTNP-RELATED-RELATED"/>
    <property type="match status" value="1"/>
</dbReference>
<comment type="similarity">
    <text evidence="2">Belongs to the metallo-beta-lactamase superfamily.</text>
</comment>
<gene>
    <name evidence="7" type="ORF">BO88DRAFT_480093</name>
</gene>
<dbReference type="AlphaFoldDB" id="A0A319BF78"/>
<comment type="cofactor">
    <cofactor evidence="1">
        <name>Zn(2+)</name>
        <dbReference type="ChEBI" id="CHEBI:29105"/>
    </cofactor>
</comment>
<dbReference type="EMBL" id="KZ821620">
    <property type="protein sequence ID" value="PYH70759.1"/>
    <property type="molecule type" value="Genomic_DNA"/>
</dbReference>
<evidence type="ECO:0000313" key="8">
    <source>
        <dbReference type="Proteomes" id="UP000248405"/>
    </source>
</evidence>
<dbReference type="GO" id="GO:0046872">
    <property type="term" value="F:metal ion binding"/>
    <property type="evidence" value="ECO:0007669"/>
    <property type="project" value="UniProtKB-KW"/>
</dbReference>
<keyword evidence="8" id="KW-1185">Reference proteome</keyword>
<dbReference type="PANTHER" id="PTHR42978:SF2">
    <property type="entry name" value="102 KBASES UNSTABLE REGION: FROM 1 TO 119443"/>
    <property type="match status" value="1"/>
</dbReference>
<accession>A0A319BF78</accession>
<evidence type="ECO:0000256" key="4">
    <source>
        <dbReference type="ARBA" id="ARBA00022801"/>
    </source>
</evidence>
<dbReference type="InterPro" id="IPR036866">
    <property type="entry name" value="RibonucZ/Hydroxyglut_hydro"/>
</dbReference>
<evidence type="ECO:0000259" key="6">
    <source>
        <dbReference type="Pfam" id="PF00753"/>
    </source>
</evidence>
<reference evidence="7" key="1">
    <citation type="submission" date="2016-12" db="EMBL/GenBank/DDBJ databases">
        <title>The genomes of Aspergillus section Nigri reveals drivers in fungal speciation.</title>
        <authorList>
            <consortium name="DOE Joint Genome Institute"/>
            <person name="Vesth T.C."/>
            <person name="Nybo J."/>
            <person name="Theobald S."/>
            <person name="Brandl J."/>
            <person name="Frisvad J.C."/>
            <person name="Nielsen K.F."/>
            <person name="Lyhne E.K."/>
            <person name="Kogle M.E."/>
            <person name="Kuo A."/>
            <person name="Riley R."/>
            <person name="Clum A."/>
            <person name="Nolan M."/>
            <person name="Lipzen A."/>
            <person name="Salamov A."/>
            <person name="Henrissat B."/>
            <person name="Wiebenga A."/>
            <person name="De Vries R.P."/>
            <person name="Grigoriev I.V."/>
            <person name="Mortensen U.H."/>
            <person name="Andersen M.R."/>
            <person name="Baker S.E."/>
        </authorList>
    </citation>
    <scope>NUCLEOTIDE SEQUENCE [LARGE SCALE GENOMIC DNA]</scope>
    <source>
        <strain evidence="7">CBS 113365</strain>
    </source>
</reference>
<dbReference type="CDD" id="cd07730">
    <property type="entry name" value="metallo-hydrolase-like_MBL-fold"/>
    <property type="match status" value="1"/>
</dbReference>
<dbReference type="SUPFAM" id="SSF56281">
    <property type="entry name" value="Metallo-hydrolase/oxidoreductase"/>
    <property type="match status" value="1"/>
</dbReference>
<name>A0A319BF78_ASPVC</name>
<evidence type="ECO:0000313" key="7">
    <source>
        <dbReference type="EMBL" id="PYH70759.1"/>
    </source>
</evidence>
<feature type="domain" description="Metallo-beta-lactamase" evidence="6">
    <location>
        <begin position="92"/>
        <end position="205"/>
    </location>
</feature>
<organism evidence="7 8">
    <name type="scientific">Aspergillus vadensis (strain CBS 113365 / IMI 142717 / IBT 24658)</name>
    <dbReference type="NCBI Taxonomy" id="1448311"/>
    <lineage>
        <taxon>Eukaryota</taxon>
        <taxon>Fungi</taxon>
        <taxon>Dikarya</taxon>
        <taxon>Ascomycota</taxon>
        <taxon>Pezizomycotina</taxon>
        <taxon>Eurotiomycetes</taxon>
        <taxon>Eurotiomycetidae</taxon>
        <taxon>Eurotiales</taxon>
        <taxon>Aspergillaceae</taxon>
        <taxon>Aspergillus</taxon>
        <taxon>Aspergillus subgen. Circumdati</taxon>
    </lineage>
</organism>
<sequence length="296" mass="33208">MNSPLFYHTRVLLKTLHRHSHLSDPPSCLPPPWRDQICVVVHPIDGGQITLFLIAHPRAILPRYLLFDLGLRSRLERYLPAQQAPLTNHVAPYRLGRGVAQHLRDGGLDPDAVDTVILSHLHYDHHGDPGDFPQSRFIVRAGSLSLLHRGLEGTSVSHQAFDAELFRTVQSSGAVPLGPLPAALDLLGDGYVYVVDAPGHLPGHLNLLCRLGLHGWIYLGGDSCRDVRLLNPERGIVTREDKQSVCHCIHLDRTRVEYTLREASAREGAELEVVMAHDVQWWEKNLRFTWELAEPT</sequence>
<dbReference type="OrthoDB" id="10250730at2759"/>
<dbReference type="GeneID" id="37216706"/>
<keyword evidence="5" id="KW-0862">Zinc</keyword>
<keyword evidence="4" id="KW-0378">Hydrolase</keyword>
<dbReference type="RefSeq" id="XP_025564553.1">
    <property type="nucleotide sequence ID" value="XM_025712114.1"/>
</dbReference>
<dbReference type="InterPro" id="IPR051013">
    <property type="entry name" value="MBL_superfamily_lactonases"/>
</dbReference>
<evidence type="ECO:0000256" key="2">
    <source>
        <dbReference type="ARBA" id="ARBA00007749"/>
    </source>
</evidence>
<evidence type="ECO:0000256" key="3">
    <source>
        <dbReference type="ARBA" id="ARBA00022723"/>
    </source>
</evidence>
<keyword evidence="3" id="KW-0479">Metal-binding</keyword>
<dbReference type="GO" id="GO:0016787">
    <property type="term" value="F:hydrolase activity"/>
    <property type="evidence" value="ECO:0007669"/>
    <property type="project" value="UniProtKB-KW"/>
</dbReference>
<dbReference type="Proteomes" id="UP000248405">
    <property type="component" value="Unassembled WGS sequence"/>
</dbReference>
<evidence type="ECO:0000256" key="5">
    <source>
        <dbReference type="ARBA" id="ARBA00022833"/>
    </source>
</evidence>
<evidence type="ECO:0000256" key="1">
    <source>
        <dbReference type="ARBA" id="ARBA00001947"/>
    </source>
</evidence>
<protein>
    <recommendedName>
        <fullName evidence="6">Metallo-beta-lactamase domain-containing protein</fullName>
    </recommendedName>
</protein>